<proteinExistence type="evidence at transcript level"/>
<protein>
    <submittedName>
        <fullName evidence="2">Uncharacterized protein</fullName>
    </submittedName>
</protein>
<evidence type="ECO:0000313" key="2">
    <source>
        <dbReference type="EMBL" id="AGM32234.1"/>
    </source>
</evidence>
<feature type="region of interest" description="Disordered" evidence="1">
    <location>
        <begin position="72"/>
        <end position="113"/>
    </location>
</feature>
<feature type="compositionally biased region" description="Low complexity" evidence="1">
    <location>
        <begin position="103"/>
        <end position="113"/>
    </location>
</feature>
<sequence>METEYRSAYGWTHGEHRALSEYGDPFNRPTGFMPHAVHPTQKNTQIFVLNTPFAVDEGEFAEKIEYMKSHPFKRSRSAARKRAERELKRHGRRSFRRSRSGKGKNIVNYGNGNVNPPNPDLFMHTFNIKSQSGINPHALMAQKIRPFIQDEYCLAKGQPDELAKEPIFYPNHSSIPKDRKNEIQGPVWVSWPRGVPVPRESIDVFNKRYAEEKLQSKY</sequence>
<reference evidence="2" key="1">
    <citation type="submission" date="2013-02" db="EMBL/GenBank/DDBJ databases">
        <title>Immune-Related transcriptome of Coptotermes formosanus Shiraki workers: the defense mechanism.</title>
        <authorList>
            <person name="Hussain A."/>
            <person name="Li Y.F."/>
            <person name="Wen S.Y."/>
        </authorList>
    </citation>
    <scope>NUCLEOTIDE SEQUENCE</scope>
</reference>
<accession>R4UJJ2</accession>
<name>R4UJJ2_COPFO</name>
<evidence type="ECO:0000256" key="1">
    <source>
        <dbReference type="SAM" id="MobiDB-lite"/>
    </source>
</evidence>
<organism evidence="2">
    <name type="scientific">Coptotermes formosanus</name>
    <name type="common">Formosan subterranean termite</name>
    <dbReference type="NCBI Taxonomy" id="36987"/>
    <lineage>
        <taxon>Eukaryota</taxon>
        <taxon>Metazoa</taxon>
        <taxon>Ecdysozoa</taxon>
        <taxon>Arthropoda</taxon>
        <taxon>Hexapoda</taxon>
        <taxon>Insecta</taxon>
        <taxon>Pterygota</taxon>
        <taxon>Neoptera</taxon>
        <taxon>Polyneoptera</taxon>
        <taxon>Dictyoptera</taxon>
        <taxon>Blattodea</taxon>
        <taxon>Blattoidea</taxon>
        <taxon>Termitoidae</taxon>
        <taxon>Rhinotermitidae</taxon>
        <taxon>Coptotermes</taxon>
    </lineage>
</organism>
<dbReference type="AlphaFoldDB" id="R4UJJ2"/>
<dbReference type="EMBL" id="KC632420">
    <property type="protein sequence ID" value="AGM32234.1"/>
    <property type="molecule type" value="mRNA"/>
</dbReference>
<feature type="compositionally biased region" description="Basic residues" evidence="1">
    <location>
        <begin position="88"/>
        <end position="102"/>
    </location>
</feature>